<keyword evidence="2" id="KW-0472">Membrane</keyword>
<protein>
    <submittedName>
        <fullName evidence="4">DUF4129 domain-containing protein</fullName>
    </submittedName>
</protein>
<evidence type="ECO:0000256" key="2">
    <source>
        <dbReference type="SAM" id="Phobius"/>
    </source>
</evidence>
<evidence type="ECO:0000313" key="5">
    <source>
        <dbReference type="Proteomes" id="UP001651690"/>
    </source>
</evidence>
<proteinExistence type="predicted"/>
<accession>A0ABT1M6B9</accession>
<dbReference type="Proteomes" id="UP001651690">
    <property type="component" value="Unassembled WGS sequence"/>
</dbReference>
<feature type="region of interest" description="Disordered" evidence="1">
    <location>
        <begin position="124"/>
        <end position="154"/>
    </location>
</feature>
<feature type="transmembrane region" description="Helical" evidence="2">
    <location>
        <begin position="45"/>
        <end position="65"/>
    </location>
</feature>
<evidence type="ECO:0000313" key="4">
    <source>
        <dbReference type="EMBL" id="MCP9274705.1"/>
    </source>
</evidence>
<feature type="domain" description="Protein-glutamine gamma-glutamyltransferase-like C-terminal" evidence="3">
    <location>
        <begin position="234"/>
        <end position="302"/>
    </location>
</feature>
<feature type="transmembrane region" description="Helical" evidence="2">
    <location>
        <begin position="161"/>
        <end position="181"/>
    </location>
</feature>
<evidence type="ECO:0000259" key="3">
    <source>
        <dbReference type="Pfam" id="PF13559"/>
    </source>
</evidence>
<sequence length="314" mass="32821">MTDRSARSMLALAALTIIAAVALRGTVPGAERKPREPVPDNPASLVVVLVMLFAAVAVVMLAVIVRSRQRTAARAEESSTPTWLRGDAGRLTWRSALVAFLVVLVWLTLSVVLSRLGGGDALDPPGSAPGTARDVAPGAPTAPQAPEPPEPAPNGPNPLGYFYAATVVFLLVLAVGTVVAARRSPRSAVTAAPEAPSAHTDGAGDSESLARAAEVGLAEVGDLNREPRMAIIACYVAMERELARVPGAAPQDFDTASEVLARAVEQHALRPGAATRLVHLFEEARFSPHVMNESHRATAVDVLNQVLAEMRSPA</sequence>
<feature type="transmembrane region" description="Helical" evidence="2">
    <location>
        <begin position="91"/>
        <end position="113"/>
    </location>
</feature>
<dbReference type="InterPro" id="IPR025403">
    <property type="entry name" value="TgpA-like_C"/>
</dbReference>
<dbReference type="Pfam" id="PF13559">
    <property type="entry name" value="DUF4129"/>
    <property type="match status" value="1"/>
</dbReference>
<keyword evidence="2" id="KW-0812">Transmembrane</keyword>
<dbReference type="EMBL" id="JANDBD010000009">
    <property type="protein sequence ID" value="MCP9274705.1"/>
    <property type="molecule type" value="Genomic_DNA"/>
</dbReference>
<keyword evidence="5" id="KW-1185">Reference proteome</keyword>
<evidence type="ECO:0000256" key="1">
    <source>
        <dbReference type="SAM" id="MobiDB-lite"/>
    </source>
</evidence>
<reference evidence="4 5" key="1">
    <citation type="submission" date="2022-06" db="EMBL/GenBank/DDBJ databases">
        <title>Mycolicibacterium sp. CAU 1645 isolated from seawater.</title>
        <authorList>
            <person name="Kim W."/>
        </authorList>
    </citation>
    <scope>NUCLEOTIDE SEQUENCE [LARGE SCALE GENOMIC DNA]</scope>
    <source>
        <strain evidence="4 5">CAU 1645</strain>
    </source>
</reference>
<organism evidence="4 5">
    <name type="scientific">Mycolicibacterium arenosum</name>
    <dbReference type="NCBI Taxonomy" id="2952157"/>
    <lineage>
        <taxon>Bacteria</taxon>
        <taxon>Bacillati</taxon>
        <taxon>Actinomycetota</taxon>
        <taxon>Actinomycetes</taxon>
        <taxon>Mycobacteriales</taxon>
        <taxon>Mycobacteriaceae</taxon>
        <taxon>Mycolicibacterium</taxon>
    </lineage>
</organism>
<feature type="compositionally biased region" description="Pro residues" evidence="1">
    <location>
        <begin position="143"/>
        <end position="154"/>
    </location>
</feature>
<keyword evidence="2" id="KW-1133">Transmembrane helix</keyword>
<comment type="caution">
    <text evidence="4">The sequence shown here is derived from an EMBL/GenBank/DDBJ whole genome shotgun (WGS) entry which is preliminary data.</text>
</comment>
<gene>
    <name evidence="4" type="ORF">NM203_21155</name>
</gene>
<name>A0ABT1M6B9_9MYCO</name>
<feature type="region of interest" description="Disordered" evidence="1">
    <location>
        <begin position="187"/>
        <end position="207"/>
    </location>
</feature>
<dbReference type="RefSeq" id="WP_255062382.1">
    <property type="nucleotide sequence ID" value="NZ_JANDBD010000009.1"/>
</dbReference>